<reference evidence="2" key="1">
    <citation type="submission" date="2013-02" db="EMBL/GenBank/DDBJ databases">
        <authorList>
            <person name="Hughes D."/>
        </authorList>
    </citation>
    <scope>NUCLEOTIDE SEQUENCE</scope>
    <source>
        <strain>Durham</strain>
        <strain evidence="2">NC isolate 2 -- Noor lab</strain>
    </source>
</reference>
<dbReference type="EMBL" id="CAQQ02390932">
    <property type="status" value="NOT_ANNOTATED_CDS"/>
    <property type="molecule type" value="Genomic_DNA"/>
</dbReference>
<dbReference type="EMBL" id="CAQQ02390929">
    <property type="status" value="NOT_ANNOTATED_CDS"/>
    <property type="molecule type" value="Genomic_DNA"/>
</dbReference>
<proteinExistence type="predicted"/>
<accession>T1GFM7</accession>
<name>T1GFM7_MEGSC</name>
<dbReference type="EMBL" id="CAQQ02390931">
    <property type="status" value="NOT_ANNOTATED_CDS"/>
    <property type="molecule type" value="Genomic_DNA"/>
</dbReference>
<dbReference type="Proteomes" id="UP000015102">
    <property type="component" value="Unassembled WGS sequence"/>
</dbReference>
<dbReference type="EnsemblMetazoa" id="MESCA002171-RA">
    <property type="protein sequence ID" value="MESCA002171-PA"/>
    <property type="gene ID" value="MESCA002171"/>
</dbReference>
<protein>
    <submittedName>
        <fullName evidence="1">Uncharacterized protein</fullName>
    </submittedName>
</protein>
<dbReference type="HOGENOM" id="CLU_2725075_0_0_1"/>
<evidence type="ECO:0000313" key="2">
    <source>
        <dbReference type="Proteomes" id="UP000015102"/>
    </source>
</evidence>
<dbReference type="AlphaFoldDB" id="T1GFM7"/>
<dbReference type="EMBL" id="CAQQ02390930">
    <property type="status" value="NOT_ANNOTATED_CDS"/>
    <property type="molecule type" value="Genomic_DNA"/>
</dbReference>
<reference evidence="1" key="2">
    <citation type="submission" date="2015-06" db="UniProtKB">
        <authorList>
            <consortium name="EnsemblMetazoa"/>
        </authorList>
    </citation>
    <scope>IDENTIFICATION</scope>
</reference>
<organism evidence="1 2">
    <name type="scientific">Megaselia scalaris</name>
    <name type="common">Humpbacked fly</name>
    <name type="synonym">Phora scalaris</name>
    <dbReference type="NCBI Taxonomy" id="36166"/>
    <lineage>
        <taxon>Eukaryota</taxon>
        <taxon>Metazoa</taxon>
        <taxon>Ecdysozoa</taxon>
        <taxon>Arthropoda</taxon>
        <taxon>Hexapoda</taxon>
        <taxon>Insecta</taxon>
        <taxon>Pterygota</taxon>
        <taxon>Neoptera</taxon>
        <taxon>Endopterygota</taxon>
        <taxon>Diptera</taxon>
        <taxon>Brachycera</taxon>
        <taxon>Muscomorpha</taxon>
        <taxon>Platypezoidea</taxon>
        <taxon>Phoridae</taxon>
        <taxon>Megaseliini</taxon>
        <taxon>Megaselia</taxon>
    </lineage>
</organism>
<evidence type="ECO:0000313" key="1">
    <source>
        <dbReference type="EnsemblMetazoa" id="MESCA002171-PA"/>
    </source>
</evidence>
<keyword evidence="2" id="KW-1185">Reference proteome</keyword>
<sequence length="72" mass="8515">MIYKEDTEEGFLSNTIQSNSPLREKPFSLSFRNGTEPPRSYRKFLQEFLVQFWGGIGHIHYFQFVGKTVIIR</sequence>